<dbReference type="InterPro" id="IPR029063">
    <property type="entry name" value="SAM-dependent_MTases_sf"/>
</dbReference>
<comment type="caution">
    <text evidence="1">The sequence shown here is derived from an EMBL/GenBank/DDBJ whole genome shotgun (WGS) entry which is preliminary data.</text>
</comment>
<accession>A0ABR6X205</accession>
<name>A0ABR6X205_9BURK</name>
<dbReference type="RefSeq" id="WP_186921740.1">
    <property type="nucleotide sequence ID" value="NZ_JACOFW010000003.1"/>
</dbReference>
<reference evidence="1 2" key="1">
    <citation type="submission" date="2020-08" db="EMBL/GenBank/DDBJ databases">
        <title>Novel species isolated from subtropical streams in China.</title>
        <authorList>
            <person name="Lu H."/>
        </authorList>
    </citation>
    <scope>NUCLEOTIDE SEQUENCE [LARGE SCALE GENOMIC DNA]</scope>
    <source>
        <strain evidence="1 2">KACC 16656</strain>
    </source>
</reference>
<dbReference type="EMBL" id="JACOFW010000003">
    <property type="protein sequence ID" value="MBC3806663.1"/>
    <property type="molecule type" value="Genomic_DNA"/>
</dbReference>
<keyword evidence="2" id="KW-1185">Reference proteome</keyword>
<sequence>MDTIRSPDRPASSLYQQVNALADLLESMGRYPRHLDDDIAKGETRTEHGLALSPHAAALCAKDFVRTVQFMRGVYRAVCAQNLTNLARPVNLLYVGCGPYALLVLPLMLRLTSQQVQISLIDIHVDSMESVLRIVGQLELHLHIVETTIIDAATYQIDSTRKPDILLLEVMQASLEKEPQLALTRHLMRQVPDALLIPEQIEVSLSFLNPRKEFSLQNVDQPLSSLDRHRIHVGSILSVDCHSIRTWESLGGSHLPTGRLQMPLEIPDGYRPRLLTTITVYQDIVIGIYDSGLTYPRSLNVVFRAGDYLNFIYELGASPKLVVEVESSLGSANNT</sequence>
<evidence type="ECO:0000313" key="2">
    <source>
        <dbReference type="Proteomes" id="UP000648257"/>
    </source>
</evidence>
<evidence type="ECO:0000313" key="1">
    <source>
        <dbReference type="EMBL" id="MBC3806663.1"/>
    </source>
</evidence>
<dbReference type="Proteomes" id="UP000648257">
    <property type="component" value="Unassembled WGS sequence"/>
</dbReference>
<protein>
    <submittedName>
        <fullName evidence="1">Uncharacterized protein</fullName>
    </submittedName>
</protein>
<dbReference type="Gene3D" id="3.40.50.150">
    <property type="entry name" value="Vaccinia Virus protein VP39"/>
    <property type="match status" value="1"/>
</dbReference>
<organism evidence="1 2">
    <name type="scientific">Undibacterium seohonense</name>
    <dbReference type="NCBI Taxonomy" id="1344950"/>
    <lineage>
        <taxon>Bacteria</taxon>
        <taxon>Pseudomonadati</taxon>
        <taxon>Pseudomonadota</taxon>
        <taxon>Betaproteobacteria</taxon>
        <taxon>Burkholderiales</taxon>
        <taxon>Oxalobacteraceae</taxon>
        <taxon>Undibacterium</taxon>
    </lineage>
</organism>
<gene>
    <name evidence="1" type="ORF">H8K52_04800</name>
</gene>
<proteinExistence type="predicted"/>